<dbReference type="InterPro" id="IPR008927">
    <property type="entry name" value="6-PGluconate_DH-like_C_sf"/>
</dbReference>
<dbReference type="InterPro" id="IPR006176">
    <property type="entry name" value="3-OHacyl-CoA_DH_NAD-bd"/>
</dbReference>
<accession>A0A4V2IVL1</accession>
<reference evidence="10 11" key="1">
    <citation type="submission" date="2019-02" db="EMBL/GenBank/DDBJ databases">
        <title>Genome of a new Bacteroidetes strain.</title>
        <authorList>
            <person name="Pitt A."/>
        </authorList>
    </citation>
    <scope>NUCLEOTIDE SEQUENCE [LARGE SCALE GENOMIC DNA]</scope>
    <source>
        <strain evidence="10 11">103A-SOEBACH</strain>
    </source>
</reference>
<protein>
    <submittedName>
        <fullName evidence="10">3-hydroxyacyl-CoA dehydrogenase/enoyl-CoA hydratase family protein</fullName>
    </submittedName>
</protein>
<evidence type="ECO:0000313" key="10">
    <source>
        <dbReference type="EMBL" id="TBH72105.1"/>
    </source>
</evidence>
<dbReference type="SUPFAM" id="SSF48179">
    <property type="entry name" value="6-phosphogluconate dehydrogenase C-terminal domain-like"/>
    <property type="match status" value="2"/>
</dbReference>
<comment type="pathway">
    <text evidence="1">Lipid metabolism; fatty acid beta-oxidation.</text>
</comment>
<evidence type="ECO:0000256" key="2">
    <source>
        <dbReference type="ARBA" id="ARBA00022832"/>
    </source>
</evidence>
<organism evidence="10 11">
    <name type="scientific">Aquirufa antheringensis</name>
    <dbReference type="NCBI Taxonomy" id="2516559"/>
    <lineage>
        <taxon>Bacteria</taxon>
        <taxon>Pseudomonadati</taxon>
        <taxon>Bacteroidota</taxon>
        <taxon>Cytophagia</taxon>
        <taxon>Cytophagales</taxon>
        <taxon>Flectobacillaceae</taxon>
        <taxon>Aquirufa</taxon>
    </lineage>
</organism>
<dbReference type="UniPathway" id="UPA00659"/>
<dbReference type="PANTHER" id="PTHR48075">
    <property type="entry name" value="3-HYDROXYACYL-COA DEHYDROGENASE FAMILY PROTEIN"/>
    <property type="match status" value="1"/>
</dbReference>
<dbReference type="CDD" id="cd06558">
    <property type="entry name" value="crotonase-like"/>
    <property type="match status" value="1"/>
</dbReference>
<evidence type="ECO:0000256" key="4">
    <source>
        <dbReference type="ARBA" id="ARBA00023002"/>
    </source>
</evidence>
<dbReference type="InterPro" id="IPR036291">
    <property type="entry name" value="NAD(P)-bd_dom_sf"/>
</dbReference>
<dbReference type="Pfam" id="PF00725">
    <property type="entry name" value="3HCDH"/>
    <property type="match status" value="1"/>
</dbReference>
<dbReference type="InterPro" id="IPR029045">
    <property type="entry name" value="ClpP/crotonase-like_dom_sf"/>
</dbReference>
<dbReference type="InterPro" id="IPR001753">
    <property type="entry name" value="Enoyl-CoA_hydra/iso"/>
</dbReference>
<comment type="caution">
    <text evidence="10">The sequence shown here is derived from an EMBL/GenBank/DDBJ whole genome shotgun (WGS) entry which is preliminary data.</text>
</comment>
<dbReference type="Pfam" id="PF02737">
    <property type="entry name" value="3HCDH_N"/>
    <property type="match status" value="1"/>
</dbReference>
<dbReference type="Gene3D" id="3.90.226.10">
    <property type="entry name" value="2-enoyl-CoA Hydratase, Chain A, domain 1"/>
    <property type="match status" value="1"/>
</dbReference>
<dbReference type="EMBL" id="SEWY01000004">
    <property type="protein sequence ID" value="TBH72105.1"/>
    <property type="molecule type" value="Genomic_DNA"/>
</dbReference>
<dbReference type="InterPro" id="IPR006108">
    <property type="entry name" value="3HC_DH_C"/>
</dbReference>
<dbReference type="AlphaFoldDB" id="A0A4V2IVL1"/>
<dbReference type="OrthoDB" id="9771883at2"/>
<dbReference type="RefSeq" id="WP_130923697.1">
    <property type="nucleotide sequence ID" value="NZ_SEWY01000004.1"/>
</dbReference>
<evidence type="ECO:0000256" key="1">
    <source>
        <dbReference type="ARBA" id="ARBA00005005"/>
    </source>
</evidence>
<dbReference type="Gene3D" id="3.40.50.720">
    <property type="entry name" value="NAD(P)-binding Rossmann-like Domain"/>
    <property type="match status" value="1"/>
</dbReference>
<proteinExistence type="predicted"/>
<dbReference type="PANTHER" id="PTHR48075:SF7">
    <property type="entry name" value="3-HYDROXYACYL-COA DEHYDROGENASE-RELATED"/>
    <property type="match status" value="1"/>
</dbReference>
<evidence type="ECO:0000256" key="6">
    <source>
        <dbReference type="ARBA" id="ARBA00023098"/>
    </source>
</evidence>
<keyword evidence="5" id="KW-0520">NAD</keyword>
<dbReference type="GO" id="GO:0070403">
    <property type="term" value="F:NAD+ binding"/>
    <property type="evidence" value="ECO:0007669"/>
    <property type="project" value="InterPro"/>
</dbReference>
<comment type="catalytic activity">
    <reaction evidence="7">
        <text>a (3S)-3-hydroxyacyl-CoA + NAD(+) = a 3-oxoacyl-CoA + NADH + H(+)</text>
        <dbReference type="Rhea" id="RHEA:22432"/>
        <dbReference type="ChEBI" id="CHEBI:15378"/>
        <dbReference type="ChEBI" id="CHEBI:57318"/>
        <dbReference type="ChEBI" id="CHEBI:57540"/>
        <dbReference type="ChEBI" id="CHEBI:57945"/>
        <dbReference type="ChEBI" id="CHEBI:90726"/>
        <dbReference type="EC" id="1.1.1.35"/>
    </reaction>
</comment>
<feature type="domain" description="3-hydroxyacyl-CoA dehydrogenase NAD binding" evidence="9">
    <location>
        <begin position="7"/>
        <end position="205"/>
    </location>
</feature>
<evidence type="ECO:0000256" key="5">
    <source>
        <dbReference type="ARBA" id="ARBA00023027"/>
    </source>
</evidence>
<feature type="domain" description="3-hydroxyacyl-CoA dehydrogenase C-terminal" evidence="8">
    <location>
        <begin position="208"/>
        <end position="307"/>
    </location>
</feature>
<keyword evidence="11" id="KW-1185">Reference proteome</keyword>
<evidence type="ECO:0000313" key="11">
    <source>
        <dbReference type="Proteomes" id="UP000293583"/>
    </source>
</evidence>
<evidence type="ECO:0000256" key="3">
    <source>
        <dbReference type="ARBA" id="ARBA00022963"/>
    </source>
</evidence>
<name>A0A4V2IVL1_9BACT</name>
<dbReference type="GO" id="GO:0003857">
    <property type="term" value="F:(3S)-3-hydroxyacyl-CoA dehydrogenase (NAD+) activity"/>
    <property type="evidence" value="ECO:0007669"/>
    <property type="project" value="UniProtKB-EC"/>
</dbReference>
<dbReference type="Proteomes" id="UP000293583">
    <property type="component" value="Unassembled WGS sequence"/>
</dbReference>
<keyword evidence="3" id="KW-0442">Lipid degradation</keyword>
<evidence type="ECO:0000259" key="9">
    <source>
        <dbReference type="Pfam" id="PF02737"/>
    </source>
</evidence>
<evidence type="ECO:0000259" key="8">
    <source>
        <dbReference type="Pfam" id="PF00725"/>
    </source>
</evidence>
<keyword evidence="4" id="KW-0560">Oxidoreductase</keyword>
<gene>
    <name evidence="10" type="ORF">EWU20_09805</name>
</gene>
<dbReference type="SUPFAM" id="SSF52096">
    <property type="entry name" value="ClpP/crotonase"/>
    <property type="match status" value="1"/>
</dbReference>
<evidence type="ECO:0000256" key="7">
    <source>
        <dbReference type="ARBA" id="ARBA00049556"/>
    </source>
</evidence>
<keyword evidence="2" id="KW-0276">Fatty acid metabolism</keyword>
<dbReference type="Gene3D" id="1.10.1040.50">
    <property type="match status" value="1"/>
</dbReference>
<dbReference type="SUPFAM" id="SSF51735">
    <property type="entry name" value="NAD(P)-binding Rossmann-fold domains"/>
    <property type="match status" value="1"/>
</dbReference>
<dbReference type="Pfam" id="PF00378">
    <property type="entry name" value="ECH_1"/>
    <property type="match status" value="1"/>
</dbReference>
<keyword evidence="6" id="KW-0443">Lipid metabolism</keyword>
<sequence>MNRAIKKVAILGSGIMGSRIACHFANIGVQVLLLDIAPQTLSPEEEAKGLRLEHPSVRNRIVNAAFQQTIKAKPASLYAAGFANNIKLGNFDDNLSEISSADWIMEVVVENLAIKQSLYEKVEKFRTPGTLVTSNTSGIPIHLMSEGRSDDFQKHFCGTHFFNPPRYLRLFEVIPGPKTDKAIIEFLLGYGETQLGKTAVLCKDTPAFIANRIGVYSMMQTMKVVEELGLTVEQVDKLTSKVVGRPKSGTFRLSDVVGLDTTVHVANNLKAALVNDESKDIFNLPVMLQRLMENKWLGDKTGQGFYKKTKDEKGKTVILSLDLHTFEYRAAERVNFETLDRSKAIDNLADRFALLLAGKDLAGEFYRKTILDGFRYASNRIPEIADDLVKIDQAICAGFGWEMGIFETWDAIGVVNGIELMKAEGLTPAAWVTEMVAAGHTSFYQVEGGKRLFYDIATKKYQAIAGAEKQINLQILKPTKTVSSNDDMHIVDLGDGILGLEFHSKMNTMGQGVLEGIQEAIATAEKDFQGLVIGNESNEAFSAGANLGMLFMFAMEQKFDDINNMIATFQETMMRVRYSGIPVVVAPHTLALGGGCEINLHADKIVAHAELYMGLVEVGVGLIPAGGGTKEMALRMGDARRAGDVELNRLQEAFMNIATARVSTSAHESREMNYLRAQDRIVLNRNQVISEAKREALALADAGYVQKARRNDVWVEGKQGLALFKAGIQGMLMGRYISEHDALIANKLAYAICGGDLDAPQVVSETYLLDLEREAFLSLCGEKKTMDRIQSLLGGGKPLRN</sequence>
<dbReference type="GO" id="GO:0006635">
    <property type="term" value="P:fatty acid beta-oxidation"/>
    <property type="evidence" value="ECO:0007669"/>
    <property type="project" value="UniProtKB-UniPathway"/>
</dbReference>